<dbReference type="EMBL" id="RKLX01000018">
    <property type="protein sequence ID" value="TGD18038.1"/>
    <property type="molecule type" value="Genomic_DNA"/>
</dbReference>
<proteinExistence type="predicted"/>
<dbReference type="Proteomes" id="UP000297348">
    <property type="component" value="Unassembled WGS sequence"/>
</dbReference>
<accession>A0A4Z0J8L7</accession>
<comment type="caution">
    <text evidence="2">The sequence shown here is derived from an EMBL/GenBank/DDBJ whole genome shotgun (WGS) entry which is preliminary data.</text>
</comment>
<sequence>MKKLVRLILLVVVCLLTVGTLSTTAFAKPNGYSYSRLPKGMMGKWYTYTNFGYGKKKLYKIRMSNKNLRKYKKHKVYWGKNAKKGLKTMKYWTATQTGKIHGYHWIWTYGWQQSAGDGTYYNLHKFGKHKVLTVADGAGIWTSAHYYRSKKVAKKMGMKHYPKFKYQSLDF</sequence>
<evidence type="ECO:0000256" key="1">
    <source>
        <dbReference type="SAM" id="SignalP"/>
    </source>
</evidence>
<name>A0A4Z0J8L7_9LACO</name>
<dbReference type="RefSeq" id="WP_135368575.1">
    <property type="nucleotide sequence ID" value="NZ_RKLX01000018.1"/>
</dbReference>
<dbReference type="AlphaFoldDB" id="A0A4Z0J8L7"/>
<keyword evidence="3" id="KW-1185">Reference proteome</keyword>
<keyword evidence="1" id="KW-0732">Signal</keyword>
<evidence type="ECO:0000313" key="3">
    <source>
        <dbReference type="Proteomes" id="UP000297348"/>
    </source>
</evidence>
<evidence type="ECO:0000313" key="2">
    <source>
        <dbReference type="EMBL" id="TGD18038.1"/>
    </source>
</evidence>
<feature type="signal peptide" evidence="1">
    <location>
        <begin position="1"/>
        <end position="27"/>
    </location>
</feature>
<dbReference type="OrthoDB" id="2315357at2"/>
<reference evidence="2 3" key="1">
    <citation type="submission" date="2018-10" db="EMBL/GenBank/DDBJ databases">
        <title>Lactobacillus sp. R7 and Lactobacillus sp. R19 isolated from fermented mustard green product of Taiwan.</title>
        <authorList>
            <person name="Lin S.-T."/>
        </authorList>
    </citation>
    <scope>NUCLEOTIDE SEQUENCE [LARGE SCALE GENOMIC DNA]</scope>
    <source>
        <strain evidence="2 3">BCRC 81129</strain>
    </source>
</reference>
<feature type="chain" id="PRO_5021281692" evidence="1">
    <location>
        <begin position="28"/>
        <end position="171"/>
    </location>
</feature>
<gene>
    <name evidence="2" type="ORF">EGT51_10165</name>
</gene>
<protein>
    <submittedName>
        <fullName evidence="2">Uncharacterized protein</fullName>
    </submittedName>
</protein>
<organism evidence="2 3">
    <name type="scientific">Levilactobacillus suantsaiihabitans</name>
    <dbReference type="NCBI Taxonomy" id="2487722"/>
    <lineage>
        <taxon>Bacteria</taxon>
        <taxon>Bacillati</taxon>
        <taxon>Bacillota</taxon>
        <taxon>Bacilli</taxon>
        <taxon>Lactobacillales</taxon>
        <taxon>Lactobacillaceae</taxon>
        <taxon>Levilactobacillus</taxon>
    </lineage>
</organism>